<evidence type="ECO:0000256" key="1">
    <source>
        <dbReference type="ARBA" id="ARBA00004651"/>
    </source>
</evidence>
<dbReference type="EMBL" id="CP003601">
    <property type="protein sequence ID" value="AFY96895.1"/>
    <property type="molecule type" value="Genomic_DNA"/>
</dbReference>
<keyword evidence="3 8" id="KW-0813">Transport</keyword>
<evidence type="ECO:0000256" key="2">
    <source>
        <dbReference type="ARBA" id="ARBA00007783"/>
    </source>
</evidence>
<dbReference type="KEGG" id="cmp:Cha6605_6056"/>
<evidence type="ECO:0000256" key="3">
    <source>
        <dbReference type="ARBA" id="ARBA00022448"/>
    </source>
</evidence>
<feature type="transmembrane region" description="Helical" evidence="8">
    <location>
        <begin position="349"/>
        <end position="368"/>
    </location>
</feature>
<dbReference type="PRINTS" id="PR00164">
    <property type="entry name" value="ABC2TRNSPORT"/>
</dbReference>
<dbReference type="Pfam" id="PF12698">
    <property type="entry name" value="ABC2_membrane_3"/>
    <property type="match status" value="1"/>
</dbReference>
<dbReference type="HOGENOM" id="CLU_039483_8_3_3"/>
<evidence type="ECO:0000256" key="8">
    <source>
        <dbReference type="RuleBase" id="RU361157"/>
    </source>
</evidence>
<evidence type="ECO:0000256" key="4">
    <source>
        <dbReference type="ARBA" id="ARBA00022475"/>
    </source>
</evidence>
<evidence type="ECO:0000313" key="11">
    <source>
        <dbReference type="Proteomes" id="UP000010366"/>
    </source>
</evidence>
<evidence type="ECO:0000313" key="10">
    <source>
        <dbReference type="EMBL" id="AFY96895.1"/>
    </source>
</evidence>
<name>K9UQ10_CHAP6</name>
<comment type="similarity">
    <text evidence="2 8">Belongs to the ABC-2 integral membrane protein family.</text>
</comment>
<keyword evidence="11" id="KW-1185">Reference proteome</keyword>
<dbReference type="GO" id="GO:0140359">
    <property type="term" value="F:ABC-type transporter activity"/>
    <property type="evidence" value="ECO:0007669"/>
    <property type="project" value="InterPro"/>
</dbReference>
<dbReference type="PANTHER" id="PTHR30294:SF29">
    <property type="entry name" value="MULTIDRUG ABC TRANSPORTER PERMEASE YBHS-RELATED"/>
    <property type="match status" value="1"/>
</dbReference>
<organism evidence="10 11">
    <name type="scientific">Chamaesiphon minutus (strain ATCC 27169 / PCC 6605)</name>
    <dbReference type="NCBI Taxonomy" id="1173020"/>
    <lineage>
        <taxon>Bacteria</taxon>
        <taxon>Bacillati</taxon>
        <taxon>Cyanobacteriota</taxon>
        <taxon>Cyanophyceae</taxon>
        <taxon>Gomontiellales</taxon>
        <taxon>Chamaesiphonaceae</taxon>
        <taxon>Chamaesiphon</taxon>
    </lineage>
</organism>
<dbReference type="GO" id="GO:0043190">
    <property type="term" value="C:ATP-binding cassette (ABC) transporter complex"/>
    <property type="evidence" value="ECO:0007669"/>
    <property type="project" value="InterPro"/>
</dbReference>
<dbReference type="OrthoDB" id="9776218at2"/>
<evidence type="ECO:0000256" key="5">
    <source>
        <dbReference type="ARBA" id="ARBA00022692"/>
    </source>
</evidence>
<evidence type="ECO:0000256" key="7">
    <source>
        <dbReference type="ARBA" id="ARBA00023136"/>
    </source>
</evidence>
<geneLocation type="plasmid" evidence="10 11">
    <name>pCHA6605.01</name>
</geneLocation>
<evidence type="ECO:0000259" key="9">
    <source>
        <dbReference type="PROSITE" id="PS51012"/>
    </source>
</evidence>
<proteinExistence type="inferred from homology"/>
<feature type="transmembrane region" description="Helical" evidence="8">
    <location>
        <begin position="261"/>
        <end position="285"/>
    </location>
</feature>
<dbReference type="InterPro" id="IPR000412">
    <property type="entry name" value="ABC_2_transport"/>
</dbReference>
<protein>
    <recommendedName>
        <fullName evidence="8">Transport permease protein</fullName>
    </recommendedName>
</protein>
<dbReference type="Gene3D" id="3.40.1710.10">
    <property type="entry name" value="abc type-2 transporter like domain"/>
    <property type="match status" value="1"/>
</dbReference>
<dbReference type="InterPro" id="IPR051449">
    <property type="entry name" value="ABC-2_transporter_component"/>
</dbReference>
<dbReference type="AlphaFoldDB" id="K9UQ10"/>
<gene>
    <name evidence="10" type="ORF">Cha6605_6056</name>
</gene>
<reference evidence="10 11" key="1">
    <citation type="submission" date="2012-05" db="EMBL/GenBank/DDBJ databases">
        <title>Noncontiguous Finished plasmid 1 of genome of Chamaesiphon sp. PCC 6605.</title>
        <authorList>
            <consortium name="US DOE Joint Genome Institute"/>
            <person name="Gugger M."/>
            <person name="Coursin T."/>
            <person name="Rippka R."/>
            <person name="Tandeau De Marsac N."/>
            <person name="Huntemann M."/>
            <person name="Wei C.-L."/>
            <person name="Han J."/>
            <person name="Detter J.C."/>
            <person name="Han C."/>
            <person name="Tapia R."/>
            <person name="Chen A."/>
            <person name="Kyrpides N."/>
            <person name="Mavromatis K."/>
            <person name="Markowitz V."/>
            <person name="Szeto E."/>
            <person name="Ivanova N."/>
            <person name="Pagani I."/>
            <person name="Pati A."/>
            <person name="Goodwin L."/>
            <person name="Nordberg H.P."/>
            <person name="Cantor M.N."/>
            <person name="Hua S.X."/>
            <person name="Woyke T."/>
            <person name="Kerfeld C.A."/>
        </authorList>
    </citation>
    <scope>NUCLEOTIDE SEQUENCE [LARGE SCALE GENOMIC DNA]</scope>
    <source>
        <strain evidence="11">ATCC 27169 / PCC 6605</strain>
        <plasmid evidence="11">Plasmid pCHA6605.01</plasmid>
    </source>
</reference>
<feature type="domain" description="ABC transmembrane type-2" evidence="9">
    <location>
        <begin position="149"/>
        <end position="374"/>
    </location>
</feature>
<dbReference type="Proteomes" id="UP000010366">
    <property type="component" value="Plasmid pCHA6605.01"/>
</dbReference>
<feature type="transmembrane region" description="Helical" evidence="8">
    <location>
        <begin position="181"/>
        <end position="205"/>
    </location>
</feature>
<dbReference type="InterPro" id="IPR013525">
    <property type="entry name" value="ABC2_TM"/>
</dbReference>
<sequence>MFVKFLRSVIPGSFWALVVKEVREILRSKELVILLTLAPILQILLYGFTLNPDTTKINLGVVDYAHVAESRELISALTENKVFVLKQYQPSQAKLGEQVREGNITIGLVIPPNFKRQLDRNRPADLQILVDGVDANTAGIASAYLLRILQEHGRQLLPNIALPLIRPAHTFLYNPGLISGWFFVPGVIGITLTLVSSLVSALTVIREKDVGTLEQLLMTPAAIWEILLAKIVPLFILLMGTFSIALGVARLVFGVPLRGNLFLLLLLSGLYLFVGIGIGILLATVSKNQQQVVLTAFFANIPLIQLSGAIAPIDSMPEFLRYLSILNPLRHYIRILRGILLKGIGIDMLYPNVFALLLFAAFFLTISIRQFRKQLT</sequence>
<dbReference type="eggNOG" id="COG0842">
    <property type="taxonomic scope" value="Bacteria"/>
</dbReference>
<feature type="transmembrane region" description="Helical" evidence="8">
    <location>
        <begin position="31"/>
        <end position="49"/>
    </location>
</feature>
<keyword evidence="7 8" id="KW-0472">Membrane</keyword>
<dbReference type="PROSITE" id="PS51012">
    <property type="entry name" value="ABC_TM2"/>
    <property type="match status" value="1"/>
</dbReference>
<comment type="subcellular location">
    <subcellularLocation>
        <location evidence="1 8">Cell membrane</location>
        <topology evidence="1 8">Multi-pass membrane protein</topology>
    </subcellularLocation>
</comment>
<dbReference type="PANTHER" id="PTHR30294">
    <property type="entry name" value="MEMBRANE COMPONENT OF ABC TRANSPORTER YHHJ-RELATED"/>
    <property type="match status" value="1"/>
</dbReference>
<dbReference type="RefSeq" id="WP_015328783.1">
    <property type="nucleotide sequence ID" value="NC_020053.1"/>
</dbReference>
<dbReference type="InterPro" id="IPR047817">
    <property type="entry name" value="ABC2_TM_bact-type"/>
</dbReference>
<keyword evidence="6 8" id="KW-1133">Transmembrane helix</keyword>
<keyword evidence="10" id="KW-0614">Plasmid</keyword>
<evidence type="ECO:0000256" key="6">
    <source>
        <dbReference type="ARBA" id="ARBA00022989"/>
    </source>
</evidence>
<accession>K9UQ10</accession>
<keyword evidence="4 8" id="KW-1003">Cell membrane</keyword>
<feature type="transmembrane region" description="Helical" evidence="8">
    <location>
        <begin position="226"/>
        <end position="249"/>
    </location>
</feature>
<keyword evidence="5 8" id="KW-0812">Transmembrane</keyword>
<feature type="transmembrane region" description="Helical" evidence="8">
    <location>
        <begin position="292"/>
        <end position="313"/>
    </location>
</feature>